<organism evidence="3 4">
    <name type="scientific">Parendozoicomonas callyspongiae</name>
    <dbReference type="NCBI Taxonomy" id="2942213"/>
    <lineage>
        <taxon>Bacteria</taxon>
        <taxon>Pseudomonadati</taxon>
        <taxon>Pseudomonadota</taxon>
        <taxon>Gammaproteobacteria</taxon>
        <taxon>Oceanospirillales</taxon>
        <taxon>Endozoicomonadaceae</taxon>
        <taxon>Parendozoicomonas</taxon>
    </lineage>
</organism>
<accession>A0ABT0PHE2</accession>
<keyword evidence="4" id="KW-1185">Reference proteome</keyword>
<name>A0ABT0PHE2_9GAMM</name>
<dbReference type="EMBL" id="JAMFLX010000016">
    <property type="protein sequence ID" value="MCL6270789.1"/>
    <property type="molecule type" value="Genomic_DNA"/>
</dbReference>
<feature type="coiled-coil region" evidence="1">
    <location>
        <begin position="136"/>
        <end position="201"/>
    </location>
</feature>
<gene>
    <name evidence="3" type="ORF">M3P05_12730</name>
</gene>
<sequence>MESASPVSSPGAARFNLPDIAPESSWQPMISRQKSRYEHTPLSDFVIQTTDNLSLTTMDEVAGQEVGDDGTLEDQALPLERSLSPSFAKTTEKTSSTSPKKQGPNLRKLCVKAMVSALLGMESTHETFVFISYQRLKDLSTELDSLKNQLAKLNKALKKLKRGADGFASLTQEKEQLENTIKQLKKDRDKAKKDYKKDRSDFSRLVSAFQHMANTPDVTLNVKTAGIILKQEDGEDIEITNLHLTIKSLQLAEKEDKSGQYIEAAFCGSVSFSVRVPLYDGHALALSIKMKGVHLAVHSGAAKLLSLYSKAGNIFSLIVKGVRFALSDENLLPTQVNLSCDDLTVELKEGGEEAIARLLQKTLNTPDSLIDDLFVLCPFPLNIHIGQLKVDDLCSLGLEGSAKHLKASLAACPEGREVQSFPRTLSIRAEQGSITAATPVGTLNTTLNLVVPETVRDQELQPKQILPEDVCSSVSELVRKGTVTLVKPVFEVSRELKRVAGSSDEEWTLADNDKADINIGSLKLNVTGDLEAQVKVGPVEIKGGIEEGSASFSAKADWISPDITMHPVKLPLKSNVHVSGGMTGELTGIQTSLQQATGQWHLKGALGSANLDVKEKAPLGVTLIGSDRNHDFCVQLDNPSYMNVRGAAVEISSTPQSRLSKLNLESLYLRPVGIASVPQLLNSTEEFGVKLDTQCRELRLTEQSLRSGNQKLRLADLKSFGASLEDCDVIVGSVDDTGLELGATGTGKVYTADCVIQGDRLLAAVSKLSNSWTAWFILSGINLELTLEIPVLEHGINIRDLRLVRIHAVPGRRCNLGVCRASIECLLQSAQCFLGYRLTSAGQLAITFCGCPVKYVDLPKGLVCGAALKAPSFLAEQTGVVVKGSVPETWFDRCFDNATPGSLHEVLDCIEEMLHPVTVVNRVPLLARLPVDVFINKGDKKVLERLRNILGRESGHLLERALELTVSQKLATPDWLTEKVKQQAGTTEINSGIAGRYLLCAGDKESAFCLLLKDKGWCEEVCQLLVELQQEEARKFISQGFYQEGRAWGQKTVALVERYYREDKAWAHQLIEGLINDPELVCPEAVLLKCSHRLSGASGFKDIDHALRELEGLFSVLVDDLAKEREHSISSGELGDDEKQQLYDEALKRIFNLIRQRQRNIGCVFVHPKDKDQKDANLKLIRKIATKSELKENEMYKAAICSLFGLEGFARDESTALELLQSGLLKDYPPVQLLLKMLGETDTRFDKLICNQVQSQSFDERHASLLLSSTEGLRKRKSKTCKVD</sequence>
<dbReference type="Gene3D" id="1.20.1480.30">
    <property type="entry name" value="Designed four-helix bundle protein"/>
    <property type="match status" value="1"/>
</dbReference>
<feature type="compositionally biased region" description="Low complexity" evidence="2">
    <location>
        <begin position="86"/>
        <end position="101"/>
    </location>
</feature>
<comment type="caution">
    <text evidence="3">The sequence shown here is derived from an EMBL/GenBank/DDBJ whole genome shotgun (WGS) entry which is preliminary data.</text>
</comment>
<feature type="region of interest" description="Disordered" evidence="2">
    <location>
        <begin position="79"/>
        <end position="104"/>
    </location>
</feature>
<proteinExistence type="predicted"/>
<keyword evidence="1" id="KW-0175">Coiled coil</keyword>
<dbReference type="Proteomes" id="UP001203338">
    <property type="component" value="Unassembled WGS sequence"/>
</dbReference>
<evidence type="ECO:0000313" key="3">
    <source>
        <dbReference type="EMBL" id="MCL6270789.1"/>
    </source>
</evidence>
<evidence type="ECO:0000256" key="2">
    <source>
        <dbReference type="SAM" id="MobiDB-lite"/>
    </source>
</evidence>
<dbReference type="RefSeq" id="WP_249700074.1">
    <property type="nucleotide sequence ID" value="NZ_JAMFLX010000016.1"/>
</dbReference>
<protein>
    <submittedName>
        <fullName evidence="3">Uncharacterized protein</fullName>
    </submittedName>
</protein>
<evidence type="ECO:0000313" key="4">
    <source>
        <dbReference type="Proteomes" id="UP001203338"/>
    </source>
</evidence>
<feature type="region of interest" description="Disordered" evidence="2">
    <location>
        <begin position="1"/>
        <end position="37"/>
    </location>
</feature>
<reference evidence="3 4" key="1">
    <citation type="submission" date="2022-05" db="EMBL/GenBank/DDBJ databases">
        <authorList>
            <person name="Park J.-S."/>
        </authorList>
    </citation>
    <scope>NUCLEOTIDE SEQUENCE [LARGE SCALE GENOMIC DNA]</scope>
    <source>
        <strain evidence="3 4">2012CJ34-2</strain>
    </source>
</reference>
<evidence type="ECO:0000256" key="1">
    <source>
        <dbReference type="SAM" id="Coils"/>
    </source>
</evidence>